<dbReference type="AlphaFoldDB" id="A0A1A0DE22"/>
<evidence type="ECO:0000256" key="2">
    <source>
        <dbReference type="ARBA" id="ARBA00023002"/>
    </source>
</evidence>
<proteinExistence type="inferred from homology"/>
<dbReference type="InterPro" id="IPR019818">
    <property type="entry name" value="IsoCit/isopropylmalate_DH_CS"/>
</dbReference>
<dbReference type="eggNOG" id="COG0473">
    <property type="taxonomic scope" value="Bacteria"/>
</dbReference>
<reference evidence="3 4" key="1">
    <citation type="submission" date="2016-05" db="EMBL/GenBank/DDBJ databases">
        <title>Genome sequencing of Acetobacter pasteurianus strain SRCM100623.</title>
        <authorList>
            <person name="Song Y.R."/>
        </authorList>
    </citation>
    <scope>NUCLEOTIDE SEQUENCE [LARGE SCALE GENOMIC DNA]</scope>
    <source>
        <strain evidence="3 4">SRCM100623</strain>
    </source>
</reference>
<dbReference type="Proteomes" id="UP000093796">
    <property type="component" value="Unassembled WGS sequence"/>
</dbReference>
<organism evidence="3 4">
    <name type="scientific">Acetobacter pasteurianus</name>
    <name type="common">Acetobacter turbidans</name>
    <dbReference type="NCBI Taxonomy" id="438"/>
    <lineage>
        <taxon>Bacteria</taxon>
        <taxon>Pseudomonadati</taxon>
        <taxon>Pseudomonadota</taxon>
        <taxon>Alphaproteobacteria</taxon>
        <taxon>Acetobacterales</taxon>
        <taxon>Acetobacteraceae</taxon>
        <taxon>Acetobacter</taxon>
    </lineage>
</organism>
<dbReference type="OMA" id="TCAHKAN"/>
<dbReference type="GO" id="GO:0051287">
    <property type="term" value="F:NAD binding"/>
    <property type="evidence" value="ECO:0007669"/>
    <property type="project" value="InterPro"/>
</dbReference>
<comment type="caution">
    <text evidence="3">The sequence shown here is derived from an EMBL/GenBank/DDBJ whole genome shotgun (WGS) entry which is preliminary data.</text>
</comment>
<dbReference type="OrthoDB" id="9767905at2"/>
<dbReference type="SUPFAM" id="SSF53659">
    <property type="entry name" value="Isocitrate/Isopropylmalate dehydrogenase-like"/>
    <property type="match status" value="1"/>
</dbReference>
<name>A0A1A0DE22_ACEPA</name>
<evidence type="ECO:0000256" key="1">
    <source>
        <dbReference type="ARBA" id="ARBA00007769"/>
    </source>
</evidence>
<dbReference type="PATRIC" id="fig|438.15.peg.1640"/>
<sequence>MTTDSKTIPATLIAGDGIGPEIVESVTEILDTVGAPFVWDRQLAGMAGVDAVNDPLPKQTIESIRRTGLALKGPLTTPVGGGFKSINVTLRQEFGLFANLRPTKTIIPGGRFDDIDLVLFRENLEGYYAAMEHYIPVGDDPKGIALSSGFNSRAECRRIVKFAFEYAVKNNRKTVTIVHKANILKLLTGLFLEEGRKVAEEYKGRIEFNERIVDACAMQLVINPWQFDVIVTTNLFGDILSDLTAGLVGGLGMAPGANIGEKAAVFEAVHGSAPDIAGKGIANPLALLLAAVMMLRHVNRNDLADRIDAGIKKVITNGTVRTKDLGGNATTKDLTAALKQAVA</sequence>
<dbReference type="Gene3D" id="3.40.718.10">
    <property type="entry name" value="Isopropylmalate Dehydrogenase"/>
    <property type="match status" value="1"/>
</dbReference>
<protein>
    <submittedName>
        <fullName evidence="3">Isocitrate dehydrogenase (NAD(+))</fullName>
        <ecNumber evidence="3">1.1.1.41</ecNumber>
    </submittedName>
</protein>
<dbReference type="GO" id="GO:0006099">
    <property type="term" value="P:tricarboxylic acid cycle"/>
    <property type="evidence" value="ECO:0007669"/>
    <property type="project" value="TreeGrafter"/>
</dbReference>
<gene>
    <name evidence="3" type="primary">idh3</name>
    <name evidence="3" type="ORF">SRCM100623_01455</name>
</gene>
<dbReference type="RefSeq" id="WP_003622925.1">
    <property type="nucleotide sequence ID" value="NZ_BSCN01000008.1"/>
</dbReference>
<dbReference type="SMART" id="SM01329">
    <property type="entry name" value="Iso_dh"/>
    <property type="match status" value="1"/>
</dbReference>
<evidence type="ECO:0000313" key="4">
    <source>
        <dbReference type="Proteomes" id="UP000093796"/>
    </source>
</evidence>
<dbReference type="PANTHER" id="PTHR11835">
    <property type="entry name" value="DECARBOXYLATING DEHYDROGENASES-ISOCITRATE, ISOPROPYLMALATE, TARTRATE"/>
    <property type="match status" value="1"/>
</dbReference>
<dbReference type="EMBL" id="LYUD01000099">
    <property type="protein sequence ID" value="OAZ72912.1"/>
    <property type="molecule type" value="Genomic_DNA"/>
</dbReference>
<dbReference type="PROSITE" id="PS00470">
    <property type="entry name" value="IDH_IMDH"/>
    <property type="match status" value="1"/>
</dbReference>
<dbReference type="GO" id="GO:0000287">
    <property type="term" value="F:magnesium ion binding"/>
    <property type="evidence" value="ECO:0007669"/>
    <property type="project" value="InterPro"/>
</dbReference>
<dbReference type="PANTHER" id="PTHR11835:SF34">
    <property type="entry name" value="ISOCITRATE DEHYDROGENASE [NAD] SUBUNIT ALPHA, MITOCHONDRIAL"/>
    <property type="match status" value="1"/>
</dbReference>
<comment type="similarity">
    <text evidence="1">Belongs to the isocitrate and isopropylmalate dehydrogenases family.</text>
</comment>
<dbReference type="EC" id="1.1.1.41" evidence="3"/>
<evidence type="ECO:0000313" key="3">
    <source>
        <dbReference type="EMBL" id="OAZ72912.1"/>
    </source>
</evidence>
<dbReference type="GO" id="GO:0006102">
    <property type="term" value="P:isocitrate metabolic process"/>
    <property type="evidence" value="ECO:0007669"/>
    <property type="project" value="TreeGrafter"/>
</dbReference>
<keyword evidence="2 3" id="KW-0560">Oxidoreductase</keyword>
<accession>A0A1A0DE22</accession>
<dbReference type="GO" id="GO:0004449">
    <property type="term" value="F:isocitrate dehydrogenase (NAD+) activity"/>
    <property type="evidence" value="ECO:0007669"/>
    <property type="project" value="UniProtKB-EC"/>
</dbReference>
<dbReference type="Pfam" id="PF00180">
    <property type="entry name" value="Iso_dh"/>
    <property type="match status" value="1"/>
</dbReference>
<dbReference type="GeneID" id="60377192"/>
<dbReference type="InterPro" id="IPR024084">
    <property type="entry name" value="IsoPropMal-DH-like_dom"/>
</dbReference>